<evidence type="ECO:0000256" key="1">
    <source>
        <dbReference type="SAM" id="SignalP"/>
    </source>
</evidence>
<feature type="chain" id="PRO_5009917856" description="Entericidin EcnA/B family protein" evidence="1">
    <location>
        <begin position="20"/>
        <end position="53"/>
    </location>
</feature>
<protein>
    <recommendedName>
        <fullName evidence="4">Entericidin EcnA/B family protein</fullName>
    </recommendedName>
</protein>
<dbReference type="PROSITE" id="PS51257">
    <property type="entry name" value="PROKAR_LIPOPROTEIN"/>
    <property type="match status" value="1"/>
</dbReference>
<evidence type="ECO:0000313" key="2">
    <source>
        <dbReference type="EMBL" id="SHJ12997.1"/>
    </source>
</evidence>
<keyword evidence="3" id="KW-1185">Reference proteome</keyword>
<sequence>MKKIILALVFLFSLSVAFTGCREEKSTGDKIEEAVEEVGDGVEDAADEIEDEF</sequence>
<evidence type="ECO:0008006" key="4">
    <source>
        <dbReference type="Google" id="ProtNLM"/>
    </source>
</evidence>
<dbReference type="EMBL" id="FQYK01000009">
    <property type="protein sequence ID" value="SHJ12997.1"/>
    <property type="molecule type" value="Genomic_DNA"/>
</dbReference>
<reference evidence="2 3" key="1">
    <citation type="submission" date="2016-11" db="EMBL/GenBank/DDBJ databases">
        <authorList>
            <person name="Jaros S."/>
            <person name="Januszkiewicz K."/>
            <person name="Wedrychowicz H."/>
        </authorList>
    </citation>
    <scope>NUCLEOTIDE SEQUENCE [LARGE SCALE GENOMIC DNA]</scope>
    <source>
        <strain evidence="2 3">CGMCC 1.12213</strain>
    </source>
</reference>
<name>A0A1M6GST9_9FLAO</name>
<proteinExistence type="predicted"/>
<feature type="signal peptide" evidence="1">
    <location>
        <begin position="1"/>
        <end position="19"/>
    </location>
</feature>
<keyword evidence="1" id="KW-0732">Signal</keyword>
<evidence type="ECO:0000313" key="3">
    <source>
        <dbReference type="Proteomes" id="UP000184396"/>
    </source>
</evidence>
<dbReference type="RefSeq" id="WP_019388610.1">
    <property type="nucleotide sequence ID" value="NZ_ALIH01000016.1"/>
</dbReference>
<dbReference type="STRING" id="1178825.SAMN05216261_2894"/>
<dbReference type="Proteomes" id="UP000184396">
    <property type="component" value="Unassembled WGS sequence"/>
</dbReference>
<accession>A0A1M6GST9</accession>
<dbReference type="AlphaFoldDB" id="A0A1M6GST9"/>
<organism evidence="2 3">
    <name type="scientific">Algibacter luteus</name>
    <dbReference type="NCBI Taxonomy" id="1178825"/>
    <lineage>
        <taxon>Bacteria</taxon>
        <taxon>Pseudomonadati</taxon>
        <taxon>Bacteroidota</taxon>
        <taxon>Flavobacteriia</taxon>
        <taxon>Flavobacteriales</taxon>
        <taxon>Flavobacteriaceae</taxon>
        <taxon>Algibacter</taxon>
    </lineage>
</organism>
<gene>
    <name evidence="2" type="ORF">SAMN05216261_2894</name>
</gene>